<feature type="domain" description="NACHT" evidence="1">
    <location>
        <begin position="212"/>
        <end position="340"/>
    </location>
</feature>
<dbReference type="InterPro" id="IPR027417">
    <property type="entry name" value="P-loop_NTPase"/>
</dbReference>
<dbReference type="InterPro" id="IPR016024">
    <property type="entry name" value="ARM-type_fold"/>
</dbReference>
<dbReference type="SUPFAM" id="SSF48371">
    <property type="entry name" value="ARM repeat"/>
    <property type="match status" value="3"/>
</dbReference>
<dbReference type="EMBL" id="JBHSJB010000025">
    <property type="protein sequence ID" value="MFC5057050.1"/>
    <property type="molecule type" value="Genomic_DNA"/>
</dbReference>
<dbReference type="SUPFAM" id="SSF52540">
    <property type="entry name" value="P-loop containing nucleoside triphosphate hydrolases"/>
    <property type="match status" value="1"/>
</dbReference>
<comment type="caution">
    <text evidence="2">The sequence shown here is derived from an EMBL/GenBank/DDBJ whole genome shotgun (WGS) entry which is preliminary data.</text>
</comment>
<dbReference type="InterPro" id="IPR011989">
    <property type="entry name" value="ARM-like"/>
</dbReference>
<proteinExistence type="predicted"/>
<evidence type="ECO:0000313" key="2">
    <source>
        <dbReference type="EMBL" id="MFC5057050.1"/>
    </source>
</evidence>
<dbReference type="Gene3D" id="3.40.50.300">
    <property type="entry name" value="P-loop containing nucleotide triphosphate hydrolases"/>
    <property type="match status" value="1"/>
</dbReference>
<sequence>MTQVPRAAAVAVLVELRDLAGKPSYEAIAQRTAAASGAELSKATVGNILKGRTEPRPENLDALVEALLACARSRRREVEGGPEHWRARYLDALPDGRATAVERDDEVVADYLARVRERFGRIQLDTLIPLNDQDEHPPMGLRDVFVGQAVRADPPPVELPRELLRRLVEAGALADGELPLGLDREVVDRLHSTYQQRPRRPVLSVLAHPSSTRTVVLGDPGAGKSTLARYLALALAGGVDLPPALEPLRGALPLVIELRTYVSRGWSGGDFLDLVEHLHLYERFGLPRDRADALLSERDVVVVFDGLDEVFDPAQREVVSHRIVGFATRYPRAKVVVTSRVVGYQRAVLDTAGFSHHMLQDLARDQIAGFVRRWYGTAYPHDAAEADRMRRRLITAVDDSRAVAELAGNPMLLTILAIIGRRRALPRDRRTVYEHAVTVLVEHWDISKHLADARADRDLPYIDHSDKLELLRRVARRMQDASAGLAGNHIPGPDLTAEFEAYLKDRYELPAHQAKAVAKEMLRQFHQRNFILSRFGGEVYGFVHRAFLEYLAAADIDHRFHQERSLSEEDLVERVFGERWSDPAWHEVLRHVTGMLDPRFAGPVIDRLLTADPDWPRAPERLPHHLVLAIQCLGEVRRLGVLTEQSRAVGRAVVDLLVVAGMRHRRYDSALTDLIEKEVVPALTAFGPHWAGREDYRTWYRDNLVALRRQGGRREPVVLVLATRIAALLSESDRFAAQLREQLATSEDFAVRLAAITGLTCGGAVDAGMTELLRHLAARDPNTRVRRKAIEVLSREAADHPDALTWFIDLLGSEWDPSVQIALARALTDGWRDAPEVLERLRELLDSSTPNGLRREAITLLTENWAPDLDLLASLRHIASTDESKWVRTAAVAAVPRGWAHDPTVLPWLRDLAVNADEPQVRSTAVEAVAKRWGRADGVFDWLRDLATRDISPSVRSAAISAVGEHRGSDTEVERWLRDRAERDPSYSVRRTAVAAATADVDWLLRIVGTERDEMVRDRAITLLAKRWGADPAVADWLWRTASTDPSYGIRNTALSNAAVHTAVEDLRQRLYDVLDTDPDVLVRTTAVELVADGWAHDPATLAWLRERFEGDPTRSELVDAITGLTWAHPATSAWLRGVASDPSRGESTRAAALNAVADGWGHEPGVLDWLRDVARFDVSPTLRRHAVRKVAACRSGETGLITWLREVARTDWHADVREAAIDAVDDHSSGDDPVDWLVEIIHSDPDDGPRDTAIWAISRRPALRDQVRDLAESDGDPAIRRTALWAFASDLASDARTVAWFWERVAHDPDPEVRVAALNQLAEVRADDLPGRLRDLVTGDASGRVRAAAAIMLAESLPDPADAARLLWEVVTGDPDHTAREVALRAVVSGWGRVDEVLALAVEHPDDRLRAVAVRLVAETRPNRPATAGWLRERVARDAGPRVREVALELVAQYPEHRAGTLEEMRRTAVSDPEWRVRLAALTTIGDVSFPGVEVTRWLRRIAETDPDDAVGARASSAAAAAGIAQPDTAAWLRGYATGDRGWHPRGTAVELSVLVGAHLSDTPEWLRGLAVTDDDPLVRGLALEWLALGWSHDPGVLAWLHDLGADAALPGDRCAAIRAVAAARPFAPDTRRWLRTRAEDPDPAVRATARRELNHLEV</sequence>
<keyword evidence="3" id="KW-1185">Reference proteome</keyword>
<name>A0ABV9Y2W3_9PSEU</name>
<dbReference type="Gene3D" id="1.25.10.10">
    <property type="entry name" value="Leucine-rich Repeat Variant"/>
    <property type="match status" value="5"/>
</dbReference>
<dbReference type="RefSeq" id="WP_344039048.1">
    <property type="nucleotide sequence ID" value="NZ_BAAAKE010000014.1"/>
</dbReference>
<evidence type="ECO:0000259" key="1">
    <source>
        <dbReference type="PROSITE" id="PS50837"/>
    </source>
</evidence>
<protein>
    <submittedName>
        <fullName evidence="2">HEAT repeat domain-containing protein</fullName>
    </submittedName>
</protein>
<dbReference type="InterPro" id="IPR007111">
    <property type="entry name" value="NACHT_NTPase"/>
</dbReference>
<gene>
    <name evidence="2" type="ORF">ACFPFM_25300</name>
</gene>
<evidence type="ECO:0000313" key="3">
    <source>
        <dbReference type="Proteomes" id="UP001595833"/>
    </source>
</evidence>
<dbReference type="PANTHER" id="PTHR12697">
    <property type="entry name" value="PBS LYASE HEAT-LIKE PROTEIN"/>
    <property type="match status" value="1"/>
</dbReference>
<dbReference type="Pfam" id="PF13646">
    <property type="entry name" value="HEAT_2"/>
    <property type="match status" value="3"/>
</dbReference>
<dbReference type="PANTHER" id="PTHR12697:SF5">
    <property type="entry name" value="DEOXYHYPUSINE HYDROXYLASE"/>
    <property type="match status" value="1"/>
</dbReference>
<accession>A0ABV9Y2W3</accession>
<reference evidence="3" key="1">
    <citation type="journal article" date="2019" name="Int. J. Syst. Evol. Microbiol.">
        <title>The Global Catalogue of Microorganisms (GCM) 10K type strain sequencing project: providing services to taxonomists for standard genome sequencing and annotation.</title>
        <authorList>
            <consortium name="The Broad Institute Genomics Platform"/>
            <consortium name="The Broad Institute Genome Sequencing Center for Infectious Disease"/>
            <person name="Wu L."/>
            <person name="Ma J."/>
        </authorList>
    </citation>
    <scope>NUCLEOTIDE SEQUENCE [LARGE SCALE GENOMIC DNA]</scope>
    <source>
        <strain evidence="3">KCTC 12848</strain>
    </source>
</reference>
<dbReference type="PROSITE" id="PS50837">
    <property type="entry name" value="NACHT"/>
    <property type="match status" value="1"/>
</dbReference>
<dbReference type="Proteomes" id="UP001595833">
    <property type="component" value="Unassembled WGS sequence"/>
</dbReference>
<dbReference type="Pfam" id="PF05729">
    <property type="entry name" value="NACHT"/>
    <property type="match status" value="1"/>
</dbReference>
<organism evidence="2 3">
    <name type="scientific">Saccharothrix xinjiangensis</name>
    <dbReference type="NCBI Taxonomy" id="204798"/>
    <lineage>
        <taxon>Bacteria</taxon>
        <taxon>Bacillati</taxon>
        <taxon>Actinomycetota</taxon>
        <taxon>Actinomycetes</taxon>
        <taxon>Pseudonocardiales</taxon>
        <taxon>Pseudonocardiaceae</taxon>
        <taxon>Saccharothrix</taxon>
    </lineage>
</organism>